<dbReference type="SUPFAM" id="SSF46458">
    <property type="entry name" value="Globin-like"/>
    <property type="match status" value="1"/>
</dbReference>
<keyword evidence="6" id="KW-0479">Metal-binding</keyword>
<dbReference type="EMBL" id="JAAKFY010000014">
    <property type="protein sequence ID" value="KAF3846176.1"/>
    <property type="molecule type" value="Genomic_DNA"/>
</dbReference>
<evidence type="ECO:0000256" key="2">
    <source>
        <dbReference type="ARBA" id="ARBA00008705"/>
    </source>
</evidence>
<accession>A0A7J5Y9N1</accession>
<evidence type="ECO:0000256" key="6">
    <source>
        <dbReference type="ARBA" id="ARBA00022723"/>
    </source>
</evidence>
<dbReference type="GO" id="GO:0005833">
    <property type="term" value="C:hemoglobin complex"/>
    <property type="evidence" value="ECO:0007669"/>
    <property type="project" value="InterPro"/>
</dbReference>
<evidence type="ECO:0000256" key="3">
    <source>
        <dbReference type="ARBA" id="ARBA00022448"/>
    </source>
</evidence>
<dbReference type="Gene3D" id="1.10.490.10">
    <property type="entry name" value="Globins"/>
    <property type="match status" value="1"/>
</dbReference>
<keyword evidence="16" id="KW-1185">Reference proteome</keyword>
<dbReference type="GO" id="GO:0046872">
    <property type="term" value="F:metal ion binding"/>
    <property type="evidence" value="ECO:0007669"/>
    <property type="project" value="UniProtKB-KW"/>
</dbReference>
<evidence type="ECO:0000313" key="16">
    <source>
        <dbReference type="Proteomes" id="UP000518266"/>
    </source>
</evidence>
<evidence type="ECO:0000256" key="11">
    <source>
        <dbReference type="ARBA" id="ARBA00043253"/>
    </source>
</evidence>
<dbReference type="InterPro" id="IPR000971">
    <property type="entry name" value="Globin"/>
</dbReference>
<dbReference type="GO" id="GO:0031720">
    <property type="term" value="F:haptoglobin binding"/>
    <property type="evidence" value="ECO:0007669"/>
    <property type="project" value="TreeGrafter"/>
</dbReference>
<dbReference type="Pfam" id="PF00042">
    <property type="entry name" value="Globin"/>
    <property type="match status" value="1"/>
</dbReference>
<dbReference type="PROSITE" id="PS01033">
    <property type="entry name" value="GLOBIN"/>
    <property type="match status" value="1"/>
</dbReference>
<comment type="caution">
    <text evidence="15">The sequence shown here is derived from an EMBL/GenBank/DDBJ whole genome shotgun (WGS) entry which is preliminary data.</text>
</comment>
<dbReference type="Proteomes" id="UP000518266">
    <property type="component" value="Unassembled WGS sequence"/>
</dbReference>
<evidence type="ECO:0000256" key="4">
    <source>
        <dbReference type="ARBA" id="ARBA00022617"/>
    </source>
</evidence>
<dbReference type="PANTHER" id="PTHR11442">
    <property type="entry name" value="HEMOGLOBIN FAMILY MEMBER"/>
    <property type="match status" value="1"/>
</dbReference>
<dbReference type="InterPro" id="IPR012292">
    <property type="entry name" value="Globin/Proto"/>
</dbReference>
<keyword evidence="3 12" id="KW-0813">Transport</keyword>
<dbReference type="PANTHER" id="PTHR11442:SF91">
    <property type="entry name" value="EMBRYONIC ALPHA GLOBIN E1-RELATED"/>
    <property type="match status" value="1"/>
</dbReference>
<dbReference type="GO" id="GO:0004601">
    <property type="term" value="F:peroxidase activity"/>
    <property type="evidence" value="ECO:0007669"/>
    <property type="project" value="TreeGrafter"/>
</dbReference>
<evidence type="ECO:0000256" key="5">
    <source>
        <dbReference type="ARBA" id="ARBA00022621"/>
    </source>
</evidence>
<evidence type="ECO:0000256" key="9">
    <source>
        <dbReference type="ARBA" id="ARBA00041181"/>
    </source>
</evidence>
<dbReference type="GO" id="GO:0042744">
    <property type="term" value="P:hydrogen peroxide catabolic process"/>
    <property type="evidence" value="ECO:0007669"/>
    <property type="project" value="TreeGrafter"/>
</dbReference>
<evidence type="ECO:0000256" key="13">
    <source>
        <dbReference type="SAM" id="MobiDB-lite"/>
    </source>
</evidence>
<evidence type="ECO:0000256" key="1">
    <source>
        <dbReference type="ARBA" id="ARBA00002650"/>
    </source>
</evidence>
<organism evidence="15 16">
    <name type="scientific">Dissostichus mawsoni</name>
    <name type="common">Antarctic cod</name>
    <dbReference type="NCBI Taxonomy" id="36200"/>
    <lineage>
        <taxon>Eukaryota</taxon>
        <taxon>Metazoa</taxon>
        <taxon>Chordata</taxon>
        <taxon>Craniata</taxon>
        <taxon>Vertebrata</taxon>
        <taxon>Euteleostomi</taxon>
        <taxon>Actinopterygii</taxon>
        <taxon>Neopterygii</taxon>
        <taxon>Teleostei</taxon>
        <taxon>Neoteleostei</taxon>
        <taxon>Acanthomorphata</taxon>
        <taxon>Eupercaria</taxon>
        <taxon>Perciformes</taxon>
        <taxon>Notothenioidei</taxon>
        <taxon>Nototheniidae</taxon>
        <taxon>Dissostichus</taxon>
    </lineage>
</organism>
<keyword evidence="7" id="KW-0007">Acetylation</keyword>
<dbReference type="AlphaFoldDB" id="A0A7J5Y9N1"/>
<dbReference type="InterPro" id="IPR050056">
    <property type="entry name" value="Hemoglobin_oxygen_transport"/>
</dbReference>
<keyword evidence="8" id="KW-0408">Iron</keyword>
<comment type="similarity">
    <text evidence="2 12">Belongs to the globin family.</text>
</comment>
<proteinExistence type="inferred from homology"/>
<feature type="region of interest" description="Disordered" evidence="13">
    <location>
        <begin position="138"/>
        <end position="157"/>
    </location>
</feature>
<evidence type="ECO:0000256" key="7">
    <source>
        <dbReference type="ARBA" id="ARBA00022990"/>
    </source>
</evidence>
<feature type="domain" description="Globin" evidence="14">
    <location>
        <begin position="179"/>
        <end position="320"/>
    </location>
</feature>
<dbReference type="GO" id="GO:0020037">
    <property type="term" value="F:heme binding"/>
    <property type="evidence" value="ECO:0007669"/>
    <property type="project" value="InterPro"/>
</dbReference>
<dbReference type="PRINTS" id="PR00612">
    <property type="entry name" value="ALPHAHAEM"/>
</dbReference>
<dbReference type="FunFam" id="1.10.490.10:FF:000002">
    <property type="entry name" value="Hemoglobin subunit alpha"/>
    <property type="match status" value="1"/>
</dbReference>
<dbReference type="GO" id="GO:0072562">
    <property type="term" value="C:blood microparticle"/>
    <property type="evidence" value="ECO:0007669"/>
    <property type="project" value="TreeGrafter"/>
</dbReference>
<evidence type="ECO:0000256" key="8">
    <source>
        <dbReference type="ARBA" id="ARBA00023004"/>
    </source>
</evidence>
<evidence type="ECO:0000256" key="10">
    <source>
        <dbReference type="ARBA" id="ARBA00042851"/>
    </source>
</evidence>
<dbReference type="InterPro" id="IPR009050">
    <property type="entry name" value="Globin-like_sf"/>
</dbReference>
<dbReference type="GO" id="GO:0005344">
    <property type="term" value="F:oxygen carrier activity"/>
    <property type="evidence" value="ECO:0007669"/>
    <property type="project" value="UniProtKB-KW"/>
</dbReference>
<gene>
    <name evidence="15" type="ORF">F7725_003254</name>
</gene>
<sequence length="320" mass="34661">MVLSSQGGHHHGQELLESCLHLTSELITQLSSNHDGQAVGQELQHSKHQNTSAAGKVGHLSILILTLVAQRYLEVVGVHVQFLGVQHAQFGVGVLDVVHVLHSPFQTVEDGCSVFGNHGISLDRSGVVEVSKAAKIPLSPGVDDQTPEETRSNQTHKNPSLLGLITAFSNTRSTGKMTTLTAKDKQTVKAFWAKVSGKSEDIGAAAVARMLVVYPQTKTYFSHWQDQSPNSPAARKHGKTVMMGVGDAVTKIDDLKEGLKELSELHAFTLRVDPANFKILSHNILVVMAVMFPTDFTPDVHVSLDKFLAAVSLALAEKYR</sequence>
<evidence type="ECO:0000259" key="14">
    <source>
        <dbReference type="PROSITE" id="PS01033"/>
    </source>
</evidence>
<dbReference type="GO" id="GO:0031838">
    <property type="term" value="C:haptoglobin-hemoglobin complex"/>
    <property type="evidence" value="ECO:0007669"/>
    <property type="project" value="TreeGrafter"/>
</dbReference>
<dbReference type="CDD" id="cd08927">
    <property type="entry name" value="Hb-alpha-like"/>
    <property type="match status" value="1"/>
</dbReference>
<protein>
    <recommendedName>
        <fullName evidence="9">Hemoglobin subunit alpha-2</fullName>
    </recommendedName>
    <alternativeName>
        <fullName evidence="10">Alpha-2-globin</fullName>
    </alternativeName>
    <alternativeName>
        <fullName evidence="11">Hemoglobin alpha-2 chain</fullName>
    </alternativeName>
</protein>
<dbReference type="InterPro" id="IPR002338">
    <property type="entry name" value="Hemoglobin_a-typ"/>
</dbReference>
<dbReference type="OrthoDB" id="8751793at2759"/>
<evidence type="ECO:0000256" key="12">
    <source>
        <dbReference type="RuleBase" id="RU000356"/>
    </source>
</evidence>
<keyword evidence="4 12" id="KW-0349">Heme</keyword>
<dbReference type="GO" id="GO:0019825">
    <property type="term" value="F:oxygen binding"/>
    <property type="evidence" value="ECO:0007669"/>
    <property type="project" value="InterPro"/>
</dbReference>
<dbReference type="GO" id="GO:0043177">
    <property type="term" value="F:organic acid binding"/>
    <property type="evidence" value="ECO:0007669"/>
    <property type="project" value="TreeGrafter"/>
</dbReference>
<reference evidence="15 16" key="1">
    <citation type="submission" date="2020-03" db="EMBL/GenBank/DDBJ databases">
        <title>Dissostichus mawsoni Genome sequencing and assembly.</title>
        <authorList>
            <person name="Park H."/>
        </authorList>
    </citation>
    <scope>NUCLEOTIDE SEQUENCE [LARGE SCALE GENOMIC DNA]</scope>
    <source>
        <strain evidence="15">DM0001</strain>
        <tissue evidence="15">Muscle</tissue>
    </source>
</reference>
<comment type="function">
    <text evidence="1">Involved in oxygen transport from gills to the various peripheral tissues.</text>
</comment>
<keyword evidence="5 12" id="KW-0561">Oxygen transport</keyword>
<evidence type="ECO:0000313" key="15">
    <source>
        <dbReference type="EMBL" id="KAF3846176.1"/>
    </source>
</evidence>
<name>A0A7J5Y9N1_DISMA</name>